<dbReference type="Gene3D" id="3.40.630.30">
    <property type="match status" value="1"/>
</dbReference>
<name>A0AAU8A863_9FIRM</name>
<reference evidence="2" key="1">
    <citation type="submission" date="2023-02" db="EMBL/GenBank/DDBJ databases">
        <title>Gut commensal Christensenella minuta modulates host metabolism via a new class of secondary bile acids.</title>
        <authorList>
            <person name="Liu C."/>
        </authorList>
    </citation>
    <scope>NUCLEOTIDE SEQUENCE</scope>
    <source>
        <strain evidence="2">CA70</strain>
    </source>
</reference>
<dbReference type="AlphaFoldDB" id="A0AAU8A863"/>
<dbReference type="InterPro" id="IPR016181">
    <property type="entry name" value="Acyl_CoA_acyltransferase"/>
</dbReference>
<dbReference type="InterPro" id="IPR000182">
    <property type="entry name" value="GNAT_dom"/>
</dbReference>
<evidence type="ECO:0000313" key="2">
    <source>
        <dbReference type="EMBL" id="XCC62028.1"/>
    </source>
</evidence>
<protein>
    <submittedName>
        <fullName evidence="2">GNAT family N-acetyltransferase</fullName>
    </submittedName>
</protein>
<feature type="domain" description="N-acetyltransferase" evidence="1">
    <location>
        <begin position="2"/>
        <end position="140"/>
    </location>
</feature>
<proteinExistence type="predicted"/>
<dbReference type="CDD" id="cd04301">
    <property type="entry name" value="NAT_SF"/>
    <property type="match status" value="1"/>
</dbReference>
<dbReference type="GO" id="GO:0016747">
    <property type="term" value="F:acyltransferase activity, transferring groups other than amino-acyl groups"/>
    <property type="evidence" value="ECO:0007669"/>
    <property type="project" value="InterPro"/>
</dbReference>
<accession>A0AAU8A863</accession>
<dbReference type="PROSITE" id="PS51186">
    <property type="entry name" value="GNAT"/>
    <property type="match status" value="1"/>
</dbReference>
<dbReference type="EMBL" id="CP117826">
    <property type="protein sequence ID" value="XCC62028.1"/>
    <property type="molecule type" value="Genomic_DNA"/>
</dbReference>
<sequence length="150" mass="17412">MERFRKIRRNKKEYMELLLEADPAEEMIDQYLADGALFILEEDGRLLAAAVVVMLGEQECELKNLAVAETVRKRGYGRKMVKYLCGLYRKTCCRMHVGTADVPCGCMDFYRTLGFRYTHTVKGFFSQYPEPVYEKGMLVTDMAYFVKELS</sequence>
<dbReference type="RefSeq" id="WP_079545813.1">
    <property type="nucleotide sequence ID" value="NZ_CP117826.1"/>
</dbReference>
<dbReference type="Pfam" id="PF00583">
    <property type="entry name" value="Acetyltransf_1"/>
    <property type="match status" value="1"/>
</dbReference>
<organism evidence="2">
    <name type="scientific">Christensenella massiliensis</name>
    <dbReference type="NCBI Taxonomy" id="1805714"/>
    <lineage>
        <taxon>Bacteria</taxon>
        <taxon>Bacillati</taxon>
        <taxon>Bacillota</taxon>
        <taxon>Clostridia</taxon>
        <taxon>Christensenellales</taxon>
        <taxon>Christensenellaceae</taxon>
        <taxon>Christensenella</taxon>
    </lineage>
</organism>
<evidence type="ECO:0000259" key="1">
    <source>
        <dbReference type="PROSITE" id="PS51186"/>
    </source>
</evidence>
<dbReference type="SUPFAM" id="SSF55729">
    <property type="entry name" value="Acyl-CoA N-acyltransferases (Nat)"/>
    <property type="match status" value="1"/>
</dbReference>
<gene>
    <name evidence="2" type="ORF">PUP29_10925</name>
</gene>